<dbReference type="Gene3D" id="1.10.510.10">
    <property type="entry name" value="Transferase(Phosphotransferase) domain 1"/>
    <property type="match status" value="1"/>
</dbReference>
<dbReference type="InterPro" id="IPR000719">
    <property type="entry name" value="Prot_kinase_dom"/>
</dbReference>
<dbReference type="SUPFAM" id="SSF56112">
    <property type="entry name" value="Protein kinase-like (PK-like)"/>
    <property type="match status" value="1"/>
</dbReference>
<dbReference type="Pfam" id="PF07714">
    <property type="entry name" value="PK_Tyr_Ser-Thr"/>
    <property type="match status" value="1"/>
</dbReference>
<keyword evidence="2" id="KW-1185">Reference proteome</keyword>
<dbReference type="Proteomes" id="UP000887577">
    <property type="component" value="Unplaced"/>
</dbReference>
<dbReference type="PANTHER" id="PTHR24416">
    <property type="entry name" value="TYROSINE-PROTEIN KINASE RECEPTOR"/>
    <property type="match status" value="1"/>
</dbReference>
<proteinExistence type="predicted"/>
<dbReference type="AlphaFoldDB" id="A0A914YQS0"/>
<reference evidence="3" key="1">
    <citation type="submission" date="2022-11" db="UniProtKB">
        <authorList>
            <consortium name="WormBaseParasite"/>
        </authorList>
    </citation>
    <scope>IDENTIFICATION</scope>
</reference>
<evidence type="ECO:0000313" key="3">
    <source>
        <dbReference type="WBParaSite" id="PSU_v2.g3132.t1"/>
    </source>
</evidence>
<dbReference type="InterPro" id="IPR050122">
    <property type="entry name" value="RTK"/>
</dbReference>
<protein>
    <submittedName>
        <fullName evidence="3">Protein kinase domain-containing protein</fullName>
    </submittedName>
</protein>
<dbReference type="WBParaSite" id="PSU_v2.g3132.t1">
    <property type="protein sequence ID" value="PSU_v2.g3132.t1"/>
    <property type="gene ID" value="PSU_v2.g3132"/>
</dbReference>
<organism evidence="2 3">
    <name type="scientific">Panagrolaimus superbus</name>
    <dbReference type="NCBI Taxonomy" id="310955"/>
    <lineage>
        <taxon>Eukaryota</taxon>
        <taxon>Metazoa</taxon>
        <taxon>Ecdysozoa</taxon>
        <taxon>Nematoda</taxon>
        <taxon>Chromadorea</taxon>
        <taxon>Rhabditida</taxon>
        <taxon>Tylenchina</taxon>
        <taxon>Panagrolaimomorpha</taxon>
        <taxon>Panagrolaimoidea</taxon>
        <taxon>Panagrolaimidae</taxon>
        <taxon>Panagrolaimus</taxon>
    </lineage>
</organism>
<evidence type="ECO:0000313" key="2">
    <source>
        <dbReference type="Proteomes" id="UP000887577"/>
    </source>
</evidence>
<dbReference type="SMART" id="SM00219">
    <property type="entry name" value="TyrKc"/>
    <property type="match status" value="1"/>
</dbReference>
<dbReference type="InterPro" id="IPR001245">
    <property type="entry name" value="Ser-Thr/Tyr_kinase_cat_dom"/>
</dbReference>
<dbReference type="GO" id="GO:0007169">
    <property type="term" value="P:cell surface receptor protein tyrosine kinase signaling pathway"/>
    <property type="evidence" value="ECO:0007669"/>
    <property type="project" value="TreeGrafter"/>
</dbReference>
<dbReference type="GO" id="GO:0005524">
    <property type="term" value="F:ATP binding"/>
    <property type="evidence" value="ECO:0007669"/>
    <property type="project" value="InterPro"/>
</dbReference>
<feature type="domain" description="Protein kinase" evidence="1">
    <location>
        <begin position="1"/>
        <end position="116"/>
    </location>
</feature>
<dbReference type="PROSITE" id="PS50011">
    <property type="entry name" value="PROTEIN_KINASE_DOM"/>
    <property type="match status" value="1"/>
</dbReference>
<accession>A0A914YQS0</accession>
<dbReference type="InterPro" id="IPR011009">
    <property type="entry name" value="Kinase-like_dom_sf"/>
</dbReference>
<dbReference type="InterPro" id="IPR020635">
    <property type="entry name" value="Tyr_kinase_cat_dom"/>
</dbReference>
<evidence type="ECO:0000259" key="1">
    <source>
        <dbReference type="PROSITE" id="PS50011"/>
    </source>
</evidence>
<sequence length="148" mass="17698">MNIDYQYVSDATPELPFKWQPLEVLFPPFSEYKTFTQKGDIWSFGILIWEMFERGSDLYPGLNLQGLRSFLKSGQRLPCPKHCPRELYKTMLWCWEKNPENRPNFNTIKTDIEVIFNYIKIHQPHKLNFPVEVTSVNGYECPRRSRFE</sequence>
<dbReference type="GO" id="GO:0005886">
    <property type="term" value="C:plasma membrane"/>
    <property type="evidence" value="ECO:0007669"/>
    <property type="project" value="TreeGrafter"/>
</dbReference>
<dbReference type="PANTHER" id="PTHR24416:SF611">
    <property type="entry name" value="TYROSINE-PROTEIN KINASE TRANSMEMBRANE RECEPTOR ROR"/>
    <property type="match status" value="1"/>
</dbReference>
<dbReference type="GO" id="GO:0043235">
    <property type="term" value="C:receptor complex"/>
    <property type="evidence" value="ECO:0007669"/>
    <property type="project" value="TreeGrafter"/>
</dbReference>
<dbReference type="GO" id="GO:0004714">
    <property type="term" value="F:transmembrane receptor protein tyrosine kinase activity"/>
    <property type="evidence" value="ECO:0007669"/>
    <property type="project" value="TreeGrafter"/>
</dbReference>
<name>A0A914YQS0_9BILA</name>